<dbReference type="OrthoDB" id="6256542at2759"/>
<evidence type="ECO:0000313" key="1">
    <source>
        <dbReference type="EMBL" id="VDO03492.1"/>
    </source>
</evidence>
<accession>A0A0R3TKE1</accession>
<sequence>MVGILPPRMGESCTKSGVHSMIRKLSYNVKTRIFQDNGQDIPFVLLNSPVIHRRISWNLTNILRKRSNGYVRCLGDSDEPRPSENIELSIRTYSCSERKSWPSAANEQFTNAHNEIVMSSAVNLPKSCHSPALTTKKIVNAMLEQRWRCVLELLTSIPTSCICLPAETSISLIDLFLYSCAFSQISPSKRSYKHGTAVVKILDRLLVQGSTVEISKSGIQKAVLSSLFQNLCSGSDIDFHSLFRRLLQSGLEVPVDLMTECDLNYGTYLRILDCYANWKAQNPKLKNPPYLIESNFILLLNIIYSGARMLPELNISQDISISSITYKLHRRFEIIFKENPHSLSALARYKVRQLFPRKYFREILSCGLSTNVPFFQHIQFSHSAKEFKELLQWLNIVQSLPDNIRYNLMFLERCSLERELELLLSVDLSD</sequence>
<reference evidence="3" key="1">
    <citation type="submission" date="2017-02" db="UniProtKB">
        <authorList>
            <consortium name="WormBaseParasite"/>
        </authorList>
    </citation>
    <scope>IDENTIFICATION</scope>
</reference>
<reference evidence="1 2" key="2">
    <citation type="submission" date="2018-11" db="EMBL/GenBank/DDBJ databases">
        <authorList>
            <consortium name="Pathogen Informatics"/>
        </authorList>
    </citation>
    <scope>NUCLEOTIDE SEQUENCE [LARGE SCALE GENOMIC DNA]</scope>
</reference>
<gene>
    <name evidence="1" type="ORF">HNAJ_LOCUS7632</name>
</gene>
<evidence type="ECO:0000313" key="2">
    <source>
        <dbReference type="Proteomes" id="UP000278807"/>
    </source>
</evidence>
<organism evidence="3">
    <name type="scientific">Rodentolepis nana</name>
    <name type="common">Dwarf tapeworm</name>
    <name type="synonym">Hymenolepis nana</name>
    <dbReference type="NCBI Taxonomy" id="102285"/>
    <lineage>
        <taxon>Eukaryota</taxon>
        <taxon>Metazoa</taxon>
        <taxon>Spiralia</taxon>
        <taxon>Lophotrochozoa</taxon>
        <taxon>Platyhelminthes</taxon>
        <taxon>Cestoda</taxon>
        <taxon>Eucestoda</taxon>
        <taxon>Cyclophyllidea</taxon>
        <taxon>Hymenolepididae</taxon>
        <taxon>Rodentolepis</taxon>
    </lineage>
</organism>
<name>A0A0R3TKE1_RODNA</name>
<dbReference type="WBParaSite" id="HNAJ_0000763601-mRNA-1">
    <property type="protein sequence ID" value="HNAJ_0000763601-mRNA-1"/>
    <property type="gene ID" value="HNAJ_0000763601"/>
</dbReference>
<protein>
    <submittedName>
        <fullName evidence="3">SOCS box domain-containing protein</fullName>
    </submittedName>
</protein>
<dbReference type="Proteomes" id="UP000278807">
    <property type="component" value="Unassembled WGS sequence"/>
</dbReference>
<dbReference type="EMBL" id="UZAE01012093">
    <property type="protein sequence ID" value="VDO03492.1"/>
    <property type="molecule type" value="Genomic_DNA"/>
</dbReference>
<evidence type="ECO:0000313" key="3">
    <source>
        <dbReference type="WBParaSite" id="HNAJ_0000763601-mRNA-1"/>
    </source>
</evidence>
<keyword evidence="2" id="KW-1185">Reference proteome</keyword>
<proteinExistence type="predicted"/>
<dbReference type="AlphaFoldDB" id="A0A0R3TKE1"/>